<keyword evidence="1" id="KW-0812">Transmembrane</keyword>
<name>A0A9W6KCH4_9ACTN</name>
<dbReference type="RefSeq" id="WP_261962356.1">
    <property type="nucleotide sequence ID" value="NZ_BAAAXA010000001.1"/>
</dbReference>
<dbReference type="SUPFAM" id="SSF56219">
    <property type="entry name" value="DNase I-like"/>
    <property type="match status" value="1"/>
</dbReference>
<evidence type="ECO:0000313" key="3">
    <source>
        <dbReference type="EMBL" id="GLK98757.1"/>
    </source>
</evidence>
<reference evidence="3" key="1">
    <citation type="journal article" date="2014" name="Int. J. Syst. Evol. Microbiol.">
        <title>Complete genome sequence of Corynebacterium casei LMG S-19264T (=DSM 44701T), isolated from a smear-ripened cheese.</title>
        <authorList>
            <consortium name="US DOE Joint Genome Institute (JGI-PGF)"/>
            <person name="Walter F."/>
            <person name="Albersmeier A."/>
            <person name="Kalinowski J."/>
            <person name="Ruckert C."/>
        </authorList>
    </citation>
    <scope>NUCLEOTIDE SEQUENCE</scope>
    <source>
        <strain evidence="3">VKM Ac-1321</strain>
    </source>
</reference>
<reference evidence="3" key="2">
    <citation type="submission" date="2023-01" db="EMBL/GenBank/DDBJ databases">
        <authorList>
            <person name="Sun Q."/>
            <person name="Evtushenko L."/>
        </authorList>
    </citation>
    <scope>NUCLEOTIDE SEQUENCE</scope>
    <source>
        <strain evidence="3">VKM Ac-1321</strain>
    </source>
</reference>
<dbReference type="AlphaFoldDB" id="A0A9W6KCH4"/>
<evidence type="ECO:0000313" key="4">
    <source>
        <dbReference type="Proteomes" id="UP001143480"/>
    </source>
</evidence>
<sequence>MVSLVQNFLPWSFLGVVVMFEIALWTSTRAAFLGFVVSGAMWMSAFGGALLPADGRPADLVVVQHNFSDENADPAGTVRVLMEVQPDLIGLEEITREIHLPLRYRAVFGTVGLWSRYPITEAEPIDIKPHGLQAEWRRGLRAVVRGVVIYVVHLPSVRMRLGGFDTAWRDDSARQLGARLRGERSPVLLLGDLNGTVDDRGLRPITRQMTTARTGFAWSFPAAFPVGRIDQVMVRGGAATVVWTLRATGSDHLPVAARTRFGTSADI</sequence>
<feature type="transmembrane region" description="Helical" evidence="1">
    <location>
        <begin position="7"/>
        <end position="25"/>
    </location>
</feature>
<dbReference type="InterPro" id="IPR036691">
    <property type="entry name" value="Endo/exonu/phosph_ase_sf"/>
</dbReference>
<gene>
    <name evidence="3" type="ORF">GCM10017581_004980</name>
</gene>
<comment type="caution">
    <text evidence="3">The sequence shown here is derived from an EMBL/GenBank/DDBJ whole genome shotgun (WGS) entry which is preliminary data.</text>
</comment>
<evidence type="ECO:0000256" key="1">
    <source>
        <dbReference type="SAM" id="Phobius"/>
    </source>
</evidence>
<keyword evidence="4" id="KW-1185">Reference proteome</keyword>
<feature type="domain" description="Endonuclease/exonuclease/phosphatase" evidence="2">
    <location>
        <begin position="71"/>
        <end position="252"/>
    </location>
</feature>
<keyword evidence="1" id="KW-0472">Membrane</keyword>
<proteinExistence type="predicted"/>
<dbReference type="GO" id="GO:0003824">
    <property type="term" value="F:catalytic activity"/>
    <property type="evidence" value="ECO:0007669"/>
    <property type="project" value="InterPro"/>
</dbReference>
<feature type="transmembrane region" description="Helical" evidence="1">
    <location>
        <begin position="31"/>
        <end position="51"/>
    </location>
</feature>
<dbReference type="InterPro" id="IPR005135">
    <property type="entry name" value="Endo/exonuclease/phosphatase"/>
</dbReference>
<evidence type="ECO:0000259" key="2">
    <source>
        <dbReference type="Pfam" id="PF03372"/>
    </source>
</evidence>
<accession>A0A9W6KCH4</accession>
<protein>
    <recommendedName>
        <fullName evidence="2">Endonuclease/exonuclease/phosphatase domain-containing protein</fullName>
    </recommendedName>
</protein>
<keyword evidence="1" id="KW-1133">Transmembrane helix</keyword>
<dbReference type="Proteomes" id="UP001143480">
    <property type="component" value="Unassembled WGS sequence"/>
</dbReference>
<dbReference type="Pfam" id="PF03372">
    <property type="entry name" value="Exo_endo_phos"/>
    <property type="match status" value="1"/>
</dbReference>
<dbReference type="EMBL" id="BSFP01000002">
    <property type="protein sequence ID" value="GLK98757.1"/>
    <property type="molecule type" value="Genomic_DNA"/>
</dbReference>
<organism evidence="3 4">
    <name type="scientific">Dactylosporangium matsuzakiense</name>
    <dbReference type="NCBI Taxonomy" id="53360"/>
    <lineage>
        <taxon>Bacteria</taxon>
        <taxon>Bacillati</taxon>
        <taxon>Actinomycetota</taxon>
        <taxon>Actinomycetes</taxon>
        <taxon>Micromonosporales</taxon>
        <taxon>Micromonosporaceae</taxon>
        <taxon>Dactylosporangium</taxon>
    </lineage>
</organism>
<dbReference type="Gene3D" id="3.60.10.10">
    <property type="entry name" value="Endonuclease/exonuclease/phosphatase"/>
    <property type="match status" value="1"/>
</dbReference>